<reference evidence="3" key="2">
    <citation type="journal article" date="2021" name="PeerJ">
        <title>Extensive microbial diversity within the chicken gut microbiome revealed by metagenomics and culture.</title>
        <authorList>
            <person name="Gilroy R."/>
            <person name="Ravi A."/>
            <person name="Getino M."/>
            <person name="Pursley I."/>
            <person name="Horton D.L."/>
            <person name="Alikhan N.F."/>
            <person name="Baker D."/>
            <person name="Gharbi K."/>
            <person name="Hall N."/>
            <person name="Watson M."/>
            <person name="Adriaenssens E.M."/>
            <person name="Foster-Nyarko E."/>
            <person name="Jarju S."/>
            <person name="Secka A."/>
            <person name="Antonio M."/>
            <person name="Oren A."/>
            <person name="Chaudhuri R.R."/>
            <person name="La Ragione R."/>
            <person name="Hildebrand F."/>
            <person name="Pallen M.J."/>
        </authorList>
    </citation>
    <scope>NUCLEOTIDE SEQUENCE</scope>
    <source>
        <strain evidence="3">ChiSjej6B24-2974</strain>
    </source>
</reference>
<dbReference type="InterPro" id="IPR036968">
    <property type="entry name" value="Enolpyruvate_Tfrase_sf"/>
</dbReference>
<dbReference type="EMBL" id="DVFZ01000094">
    <property type="protein sequence ID" value="HIQ83290.1"/>
    <property type="molecule type" value="Genomic_DNA"/>
</dbReference>
<feature type="non-terminal residue" evidence="3">
    <location>
        <position position="1"/>
    </location>
</feature>
<dbReference type="InterPro" id="IPR023193">
    <property type="entry name" value="EPSP_synthase_CS"/>
</dbReference>
<dbReference type="PROSITE" id="PS00885">
    <property type="entry name" value="EPSP_SYNTHASE_2"/>
    <property type="match status" value="1"/>
</dbReference>
<comment type="caution">
    <text evidence="3">The sequence shown here is derived from an EMBL/GenBank/DDBJ whole genome shotgun (WGS) entry which is preliminary data.</text>
</comment>
<dbReference type="GO" id="GO:0003866">
    <property type="term" value="F:3-phosphoshikimate 1-carboxyvinyltransferase activity"/>
    <property type="evidence" value="ECO:0007669"/>
    <property type="project" value="TreeGrafter"/>
</dbReference>
<dbReference type="Pfam" id="PF00275">
    <property type="entry name" value="EPSP_synthase"/>
    <property type="match status" value="2"/>
</dbReference>
<dbReference type="SUPFAM" id="SSF55205">
    <property type="entry name" value="EPT/RTPC-like"/>
    <property type="match status" value="1"/>
</dbReference>
<dbReference type="InterPro" id="IPR013792">
    <property type="entry name" value="RNA3'P_cycl/enolpyr_Trfase_a/b"/>
</dbReference>
<evidence type="ECO:0000313" key="4">
    <source>
        <dbReference type="Proteomes" id="UP000824260"/>
    </source>
</evidence>
<dbReference type="Proteomes" id="UP000824260">
    <property type="component" value="Unassembled WGS sequence"/>
</dbReference>
<proteinExistence type="predicted"/>
<evidence type="ECO:0000313" key="3">
    <source>
        <dbReference type="EMBL" id="HIQ83290.1"/>
    </source>
</evidence>
<reference evidence="3" key="1">
    <citation type="submission" date="2020-10" db="EMBL/GenBank/DDBJ databases">
        <authorList>
            <person name="Gilroy R."/>
        </authorList>
    </citation>
    <scope>NUCLEOTIDE SEQUENCE</scope>
    <source>
        <strain evidence="3">ChiSjej6B24-2974</strain>
    </source>
</reference>
<evidence type="ECO:0000259" key="2">
    <source>
        <dbReference type="Pfam" id="PF00275"/>
    </source>
</evidence>
<dbReference type="InterPro" id="IPR001986">
    <property type="entry name" value="Enolpyruvate_Tfrase_dom"/>
</dbReference>
<protein>
    <submittedName>
        <fullName evidence="3">3-phosphoshikimate 1-carboxyvinyltransferase</fullName>
    </submittedName>
</protein>
<feature type="domain" description="Enolpyruvate transferase" evidence="2">
    <location>
        <begin position="153"/>
        <end position="270"/>
    </location>
</feature>
<feature type="domain" description="Enolpyruvate transferase" evidence="2">
    <location>
        <begin position="3"/>
        <end position="146"/>
    </location>
</feature>
<dbReference type="PANTHER" id="PTHR21090:SF5">
    <property type="entry name" value="PENTAFUNCTIONAL AROM POLYPEPTIDE"/>
    <property type="match status" value="1"/>
</dbReference>
<sequence length="286" mass="30014">PNEPLLKAMQAHGARFAGQGLPLTVSGGLRGGEYHLPGDVSSQYFTGLLLALPLLKEDSALIADTPLESTPYIDLTLDAMRAFGVTAQKRENGFFIPGGQRYVSPGNLRVEGDWSGAAFWLAANALGSDVRVEGLNPASAQGDRAAQTLFRPENLDCVDVRNVPDLMPVLAAVMAAVPGEHCITGAARLRIKESDRLQAMAKVLRALGGDVEELPDGLRITGHAPEGGEVDGFGDHRVVMSAAVLATACENPVTIVGAEAADKSYPGFFADFAALGGKIDVEHTGK</sequence>
<accession>A0A9D0ZMS2</accession>
<organism evidence="3 4">
    <name type="scientific">Candidatus Pullichristensenella stercorigallinarum</name>
    <dbReference type="NCBI Taxonomy" id="2840909"/>
    <lineage>
        <taxon>Bacteria</taxon>
        <taxon>Bacillati</taxon>
        <taxon>Bacillota</taxon>
        <taxon>Clostridia</taxon>
        <taxon>Candidatus Pullichristensenella</taxon>
    </lineage>
</organism>
<name>A0A9D0ZMS2_9FIRM</name>
<dbReference type="Gene3D" id="3.65.10.10">
    <property type="entry name" value="Enolpyruvate transferase domain"/>
    <property type="match status" value="3"/>
</dbReference>
<dbReference type="PANTHER" id="PTHR21090">
    <property type="entry name" value="AROM/DEHYDROQUINATE SYNTHASE"/>
    <property type="match status" value="1"/>
</dbReference>
<dbReference type="AlphaFoldDB" id="A0A9D0ZMS2"/>
<dbReference type="GO" id="GO:0009423">
    <property type="term" value="P:chorismate biosynthetic process"/>
    <property type="evidence" value="ECO:0007669"/>
    <property type="project" value="TreeGrafter"/>
</dbReference>
<gene>
    <name evidence="3" type="ORF">IAA52_09340</name>
</gene>
<evidence type="ECO:0000256" key="1">
    <source>
        <dbReference type="ARBA" id="ARBA00022679"/>
    </source>
</evidence>
<keyword evidence="1" id="KW-0808">Transferase</keyword>